<dbReference type="GO" id="GO:0003677">
    <property type="term" value="F:DNA binding"/>
    <property type="evidence" value="ECO:0007669"/>
    <property type="project" value="TreeGrafter"/>
</dbReference>
<feature type="domain" description="DDE-1" evidence="1">
    <location>
        <begin position="24"/>
        <end position="157"/>
    </location>
</feature>
<evidence type="ECO:0000313" key="2">
    <source>
        <dbReference type="EMBL" id="GBM87720.1"/>
    </source>
</evidence>
<keyword evidence="3" id="KW-1185">Reference proteome</keyword>
<dbReference type="EMBL" id="BGPR01003404">
    <property type="protein sequence ID" value="GBM87720.1"/>
    <property type="molecule type" value="Genomic_DNA"/>
</dbReference>
<evidence type="ECO:0000259" key="1">
    <source>
        <dbReference type="Pfam" id="PF03184"/>
    </source>
</evidence>
<proteinExistence type="predicted"/>
<name>A0A4Y2JCD6_ARAVE</name>
<dbReference type="OrthoDB" id="6437486at2759"/>
<dbReference type="Proteomes" id="UP000499080">
    <property type="component" value="Unassembled WGS sequence"/>
</dbReference>
<evidence type="ECO:0000313" key="3">
    <source>
        <dbReference type="Proteomes" id="UP000499080"/>
    </source>
</evidence>
<organism evidence="2 3">
    <name type="scientific">Araneus ventricosus</name>
    <name type="common">Orbweaver spider</name>
    <name type="synonym">Epeira ventricosa</name>
    <dbReference type="NCBI Taxonomy" id="182803"/>
    <lineage>
        <taxon>Eukaryota</taxon>
        <taxon>Metazoa</taxon>
        <taxon>Ecdysozoa</taxon>
        <taxon>Arthropoda</taxon>
        <taxon>Chelicerata</taxon>
        <taxon>Arachnida</taxon>
        <taxon>Araneae</taxon>
        <taxon>Araneomorphae</taxon>
        <taxon>Entelegynae</taxon>
        <taxon>Araneoidea</taxon>
        <taxon>Araneidae</taxon>
        <taxon>Araneus</taxon>
    </lineage>
</organism>
<reference evidence="2 3" key="1">
    <citation type="journal article" date="2019" name="Sci. Rep.">
        <title>Orb-weaving spider Araneus ventricosus genome elucidates the spidroin gene catalogue.</title>
        <authorList>
            <person name="Kono N."/>
            <person name="Nakamura H."/>
            <person name="Ohtoshi R."/>
            <person name="Moran D.A.P."/>
            <person name="Shinohara A."/>
            <person name="Yoshida Y."/>
            <person name="Fujiwara M."/>
            <person name="Mori M."/>
            <person name="Tomita M."/>
            <person name="Arakawa K."/>
        </authorList>
    </citation>
    <scope>NUCLEOTIDE SEQUENCE [LARGE SCALE GENOMIC DNA]</scope>
</reference>
<dbReference type="Pfam" id="PF03184">
    <property type="entry name" value="DDE_1"/>
    <property type="match status" value="1"/>
</dbReference>
<comment type="caution">
    <text evidence="2">The sequence shown here is derived from an EMBL/GenBank/DDBJ whole genome shotgun (WGS) entry which is preliminary data.</text>
</comment>
<dbReference type="AlphaFoldDB" id="A0A4Y2JCD6"/>
<accession>A0A4Y2JCD6</accession>
<dbReference type="InterPro" id="IPR004875">
    <property type="entry name" value="DDE_SF_endonuclease_dom"/>
</dbReference>
<gene>
    <name evidence="2" type="ORF">AVEN_50882_1</name>
</gene>
<dbReference type="GO" id="GO:0005634">
    <property type="term" value="C:nucleus"/>
    <property type="evidence" value="ECO:0007669"/>
    <property type="project" value="TreeGrafter"/>
</dbReference>
<sequence>MSLFFAAKKKVVTLTPAERGVLLTAETCVNAAGNFLLSMFVFPRKKENSLLMNDAPPGSFAVYHESGWINKETFLVWFKTFIEHSNPGPKQPVLLIINGHNSHTKSLELVNLARANNVVLLCYPPHTTQRLQPLDVSFMAPLSTFYEQETRKWLINHPGRCVTIY</sequence>
<dbReference type="PANTHER" id="PTHR19303">
    <property type="entry name" value="TRANSPOSON"/>
    <property type="match status" value="1"/>
</dbReference>
<protein>
    <recommendedName>
        <fullName evidence="1">DDE-1 domain-containing protein</fullName>
    </recommendedName>
</protein>
<dbReference type="PANTHER" id="PTHR19303:SF74">
    <property type="entry name" value="POGO TRANSPOSABLE ELEMENT WITH KRAB DOMAIN"/>
    <property type="match status" value="1"/>
</dbReference>
<dbReference type="InterPro" id="IPR050863">
    <property type="entry name" value="CenT-Element_Derived"/>
</dbReference>